<name>A0A3S2WYE2_9SPHI</name>
<dbReference type="InterPro" id="IPR025269">
    <property type="entry name" value="SAM-like_dom"/>
</dbReference>
<dbReference type="GO" id="GO:0003677">
    <property type="term" value="F:DNA binding"/>
    <property type="evidence" value="ECO:0007669"/>
    <property type="project" value="UniProtKB-KW"/>
</dbReference>
<dbReference type="SUPFAM" id="SSF56349">
    <property type="entry name" value="DNA breaking-rejoining enzymes"/>
    <property type="match status" value="1"/>
</dbReference>
<dbReference type="InterPro" id="IPR010998">
    <property type="entry name" value="Integrase_recombinase_N"/>
</dbReference>
<evidence type="ECO:0000259" key="3">
    <source>
        <dbReference type="Pfam" id="PF17293"/>
    </source>
</evidence>
<dbReference type="RefSeq" id="WP_127704725.1">
    <property type="nucleotide sequence ID" value="NZ_SACK01000003.1"/>
</dbReference>
<gene>
    <name evidence="4" type="ORF">EOD41_10340</name>
</gene>
<evidence type="ECO:0000313" key="4">
    <source>
        <dbReference type="EMBL" id="RVU01013.1"/>
    </source>
</evidence>
<feature type="domain" description="Phage integrase SAM-like" evidence="2">
    <location>
        <begin position="114"/>
        <end position="220"/>
    </location>
</feature>
<reference evidence="4 5" key="1">
    <citation type="submission" date="2019-01" db="EMBL/GenBank/DDBJ databases">
        <authorList>
            <person name="Chen W.-M."/>
        </authorList>
    </citation>
    <scope>NUCLEOTIDE SEQUENCE [LARGE SCALE GENOMIC DNA]</scope>
    <source>
        <strain evidence="4 5">YBJ-36</strain>
    </source>
</reference>
<comment type="caution">
    <text evidence="4">The sequence shown here is derived from an EMBL/GenBank/DDBJ whole genome shotgun (WGS) entry which is preliminary data.</text>
</comment>
<sequence length="286" mass="33683">MNTNTVNNTFGVNFYLKKNKATKAGLCPIYARITVNGKRRELSVKRSVDPVNWNAAKGMPKGFREDIIKLQKYLDRFKSDIVENYQDLFLQKKLITTDVLKGIMTGGNQSEFTLSKLMQYHNKQQKMVLEWGTMKNYGTTEKYVLKFLQEKFNTTDKYLAELNYQFITDFEYYLRGLKDKNNKSALSNNGVMKHLERLRKMVNLAFRLEWIERNPFVAHKLRFEKTQRQHLTSDELKRLETQKLSLDRHKSVRDMFVFSCYTGLAFTDVMNLTKQTLLKVKTVNYG</sequence>
<dbReference type="Proteomes" id="UP000282759">
    <property type="component" value="Unassembled WGS sequence"/>
</dbReference>
<evidence type="ECO:0000313" key="5">
    <source>
        <dbReference type="Proteomes" id="UP000282759"/>
    </source>
</evidence>
<organism evidence="4 5">
    <name type="scientific">Mucilaginibacter limnophilus</name>
    <dbReference type="NCBI Taxonomy" id="1932778"/>
    <lineage>
        <taxon>Bacteria</taxon>
        <taxon>Pseudomonadati</taxon>
        <taxon>Bacteroidota</taxon>
        <taxon>Sphingobacteriia</taxon>
        <taxon>Sphingobacteriales</taxon>
        <taxon>Sphingobacteriaceae</taxon>
        <taxon>Mucilaginibacter</taxon>
    </lineage>
</organism>
<dbReference type="EMBL" id="SACK01000003">
    <property type="protein sequence ID" value="RVU01013.1"/>
    <property type="molecule type" value="Genomic_DNA"/>
</dbReference>
<protein>
    <recommendedName>
        <fullName evidence="6">Site-specific integrase</fullName>
    </recommendedName>
</protein>
<dbReference type="Pfam" id="PF13102">
    <property type="entry name" value="Phage_int_SAM_5"/>
    <property type="match status" value="1"/>
</dbReference>
<evidence type="ECO:0008006" key="6">
    <source>
        <dbReference type="Google" id="ProtNLM"/>
    </source>
</evidence>
<feature type="domain" description="Arm DNA-binding" evidence="3">
    <location>
        <begin position="14"/>
        <end position="101"/>
    </location>
</feature>
<proteinExistence type="predicted"/>
<dbReference type="Gene3D" id="1.10.150.130">
    <property type="match status" value="1"/>
</dbReference>
<evidence type="ECO:0000256" key="1">
    <source>
        <dbReference type="ARBA" id="ARBA00023125"/>
    </source>
</evidence>
<evidence type="ECO:0000259" key="2">
    <source>
        <dbReference type="Pfam" id="PF13102"/>
    </source>
</evidence>
<dbReference type="OrthoDB" id="892893at2"/>
<dbReference type="InterPro" id="IPR011010">
    <property type="entry name" value="DNA_brk_join_enz"/>
</dbReference>
<dbReference type="InterPro" id="IPR035386">
    <property type="entry name" value="Arm-DNA-bind_5"/>
</dbReference>
<keyword evidence="5" id="KW-1185">Reference proteome</keyword>
<keyword evidence="1" id="KW-0238">DNA-binding</keyword>
<dbReference type="Pfam" id="PF17293">
    <property type="entry name" value="Arm-DNA-bind_5"/>
    <property type="match status" value="1"/>
</dbReference>
<dbReference type="AlphaFoldDB" id="A0A3S2WYE2"/>
<accession>A0A3S2WYE2</accession>